<dbReference type="Proteomes" id="UP000239203">
    <property type="component" value="Unassembled WGS sequence"/>
</dbReference>
<keyword evidence="3" id="KW-0472">Membrane</keyword>
<dbReference type="PANTHER" id="PTHR10434">
    <property type="entry name" value="1-ACYL-SN-GLYCEROL-3-PHOSPHATE ACYLTRANSFERASE"/>
    <property type="match status" value="1"/>
</dbReference>
<evidence type="ECO:0000259" key="4">
    <source>
        <dbReference type="SMART" id="SM00563"/>
    </source>
</evidence>
<dbReference type="GO" id="GO:0005886">
    <property type="term" value="C:plasma membrane"/>
    <property type="evidence" value="ECO:0007669"/>
    <property type="project" value="TreeGrafter"/>
</dbReference>
<gene>
    <name evidence="5" type="ORF">CLV40_11263</name>
</gene>
<evidence type="ECO:0000256" key="1">
    <source>
        <dbReference type="ARBA" id="ARBA00022679"/>
    </source>
</evidence>
<dbReference type="PANTHER" id="PTHR10434:SF55">
    <property type="entry name" value="POSSIBLE ACYLTRANSFERASE"/>
    <property type="match status" value="1"/>
</dbReference>
<proteinExistence type="predicted"/>
<name>A0A2S6GKN7_9PSEU</name>
<dbReference type="GO" id="GO:0006654">
    <property type="term" value="P:phosphatidic acid biosynthetic process"/>
    <property type="evidence" value="ECO:0007669"/>
    <property type="project" value="TreeGrafter"/>
</dbReference>
<keyword evidence="3" id="KW-1133">Transmembrane helix</keyword>
<keyword evidence="1 5" id="KW-0808">Transferase</keyword>
<keyword evidence="2 5" id="KW-0012">Acyltransferase</keyword>
<dbReference type="InterPro" id="IPR002123">
    <property type="entry name" value="Plipid/glycerol_acylTrfase"/>
</dbReference>
<evidence type="ECO:0000256" key="2">
    <source>
        <dbReference type="ARBA" id="ARBA00023315"/>
    </source>
</evidence>
<dbReference type="EMBL" id="PTIX01000012">
    <property type="protein sequence ID" value="PPK65802.1"/>
    <property type="molecule type" value="Genomic_DNA"/>
</dbReference>
<keyword evidence="3" id="KW-0812">Transmembrane</keyword>
<feature type="transmembrane region" description="Helical" evidence="3">
    <location>
        <begin position="29"/>
        <end position="49"/>
    </location>
</feature>
<reference evidence="5 6" key="1">
    <citation type="submission" date="2018-02" db="EMBL/GenBank/DDBJ databases">
        <title>Genomic Encyclopedia of Archaeal and Bacterial Type Strains, Phase II (KMG-II): from individual species to whole genera.</title>
        <authorList>
            <person name="Goeker M."/>
        </authorList>
    </citation>
    <scope>NUCLEOTIDE SEQUENCE [LARGE SCALE GENOMIC DNA]</scope>
    <source>
        <strain evidence="5 6">YU 961-1</strain>
    </source>
</reference>
<evidence type="ECO:0000313" key="6">
    <source>
        <dbReference type="Proteomes" id="UP000239203"/>
    </source>
</evidence>
<evidence type="ECO:0000313" key="5">
    <source>
        <dbReference type="EMBL" id="PPK65802.1"/>
    </source>
</evidence>
<dbReference type="GO" id="GO:0003841">
    <property type="term" value="F:1-acylglycerol-3-phosphate O-acyltransferase activity"/>
    <property type="evidence" value="ECO:0007669"/>
    <property type="project" value="TreeGrafter"/>
</dbReference>
<dbReference type="AlphaFoldDB" id="A0A2S6GKN7"/>
<sequence length="248" mass="26941">MNDSSGPGKPMGTLRAIGMMFRVPRRGRGFWFSLAIDLIWPLMALATRLRFRGRDKLPKTGGLLLASNHLSFADPVTVTAFALSAGRIPRYLAKASLWKVPVIGKVVAGGGHIPVERNTSRARDAFTGAVEAVQRGECVMFFPEAGFSDDVDHWPSQRVKNGVARVALETGAPVIPVVNWGTHALLPATAKFPKLFPRKTVDIIAGDPVDLSDIEGTDRAAMDQATKRIMHAITELLAELRGEEPPVR</sequence>
<dbReference type="SMART" id="SM00563">
    <property type="entry name" value="PlsC"/>
    <property type="match status" value="1"/>
</dbReference>
<evidence type="ECO:0000256" key="3">
    <source>
        <dbReference type="SAM" id="Phobius"/>
    </source>
</evidence>
<comment type="caution">
    <text evidence="5">The sequence shown here is derived from an EMBL/GenBank/DDBJ whole genome shotgun (WGS) entry which is preliminary data.</text>
</comment>
<dbReference type="SUPFAM" id="SSF69593">
    <property type="entry name" value="Glycerol-3-phosphate (1)-acyltransferase"/>
    <property type="match status" value="1"/>
</dbReference>
<dbReference type="Pfam" id="PF01553">
    <property type="entry name" value="Acyltransferase"/>
    <property type="match status" value="1"/>
</dbReference>
<organism evidence="5 6">
    <name type="scientific">Actinokineospora auranticolor</name>
    <dbReference type="NCBI Taxonomy" id="155976"/>
    <lineage>
        <taxon>Bacteria</taxon>
        <taxon>Bacillati</taxon>
        <taxon>Actinomycetota</taxon>
        <taxon>Actinomycetes</taxon>
        <taxon>Pseudonocardiales</taxon>
        <taxon>Pseudonocardiaceae</taxon>
        <taxon>Actinokineospora</taxon>
    </lineage>
</organism>
<keyword evidence="6" id="KW-1185">Reference proteome</keyword>
<protein>
    <submittedName>
        <fullName evidence="5">1-acyl-sn-glycerol-3-phosphate acyltransferase</fullName>
    </submittedName>
</protein>
<accession>A0A2S6GKN7</accession>
<dbReference type="CDD" id="cd07989">
    <property type="entry name" value="LPLAT_AGPAT-like"/>
    <property type="match status" value="1"/>
</dbReference>
<feature type="domain" description="Phospholipid/glycerol acyltransferase" evidence="4">
    <location>
        <begin position="63"/>
        <end position="182"/>
    </location>
</feature>